<dbReference type="AlphaFoldDB" id="A0A6J4JCV3"/>
<evidence type="ECO:0000256" key="1">
    <source>
        <dbReference type="SAM" id="MobiDB-lite"/>
    </source>
</evidence>
<feature type="compositionally biased region" description="Basic and acidic residues" evidence="1">
    <location>
        <begin position="1"/>
        <end position="12"/>
    </location>
</feature>
<feature type="region of interest" description="Disordered" evidence="1">
    <location>
        <begin position="1"/>
        <end position="75"/>
    </location>
</feature>
<name>A0A6J4JCV3_9CHLR</name>
<feature type="non-terminal residue" evidence="2">
    <location>
        <position position="139"/>
    </location>
</feature>
<accession>A0A6J4JCV3</accession>
<gene>
    <name evidence="2" type="ORF">AVDCRST_MAG77-3422</name>
</gene>
<feature type="non-terminal residue" evidence="2">
    <location>
        <position position="1"/>
    </location>
</feature>
<protein>
    <submittedName>
        <fullName evidence="2">PhnB protein</fullName>
    </submittedName>
</protein>
<feature type="compositionally biased region" description="Basic residues" evidence="1">
    <location>
        <begin position="118"/>
        <end position="128"/>
    </location>
</feature>
<feature type="compositionally biased region" description="Basic residues" evidence="1">
    <location>
        <begin position="55"/>
        <end position="65"/>
    </location>
</feature>
<reference evidence="2" key="1">
    <citation type="submission" date="2020-02" db="EMBL/GenBank/DDBJ databases">
        <authorList>
            <person name="Meier V. D."/>
        </authorList>
    </citation>
    <scope>NUCLEOTIDE SEQUENCE</scope>
    <source>
        <strain evidence="2">AVDCRST_MAG77</strain>
    </source>
</reference>
<sequence length="139" mass="13968">EVHGNCEVERGVRGGNAAERAGAGGDGQVQRAAGRGRRDAGGRGAAPQRQGGAHQLRRRQAHCGRRPVLGDEGTGGRLLAAGAEVARGGGGVAQACSLPRGAGGAAPGALGRGLRAERPHRRAARRRAAPAPDDRCPAL</sequence>
<feature type="region of interest" description="Disordered" evidence="1">
    <location>
        <begin position="99"/>
        <end position="139"/>
    </location>
</feature>
<evidence type="ECO:0000313" key="2">
    <source>
        <dbReference type="EMBL" id="CAA9274066.1"/>
    </source>
</evidence>
<dbReference type="EMBL" id="CADCTC010000183">
    <property type="protein sequence ID" value="CAA9274066.1"/>
    <property type="molecule type" value="Genomic_DNA"/>
</dbReference>
<proteinExistence type="predicted"/>
<organism evidence="2">
    <name type="scientific">uncultured Chloroflexota bacterium</name>
    <dbReference type="NCBI Taxonomy" id="166587"/>
    <lineage>
        <taxon>Bacteria</taxon>
        <taxon>Bacillati</taxon>
        <taxon>Chloroflexota</taxon>
        <taxon>environmental samples</taxon>
    </lineage>
</organism>